<dbReference type="Pfam" id="PF00535">
    <property type="entry name" value="Glycos_transf_2"/>
    <property type="match status" value="1"/>
</dbReference>
<evidence type="ECO:0000313" key="7">
    <source>
        <dbReference type="Proteomes" id="UP000295681"/>
    </source>
</evidence>
<feature type="domain" description="Glycosyltransferase 2-like" evidence="5">
    <location>
        <begin position="8"/>
        <end position="126"/>
    </location>
</feature>
<gene>
    <name evidence="6" type="ORF">C5L23_000256</name>
</gene>
<dbReference type="InterPro" id="IPR029044">
    <property type="entry name" value="Nucleotide-diphossugar_trans"/>
</dbReference>
<protein>
    <recommendedName>
        <fullName evidence="5">Glycosyltransferase 2-like domain-containing protein</fullName>
    </recommendedName>
</protein>
<accession>A0A4R5N8L0</accession>
<dbReference type="SUPFAM" id="SSF53448">
    <property type="entry name" value="Nucleotide-diphospho-sugar transferases"/>
    <property type="match status" value="1"/>
</dbReference>
<comment type="pathway">
    <text evidence="1">Cell wall biogenesis; cell wall polysaccharide biosynthesis.</text>
</comment>
<dbReference type="Proteomes" id="UP000295681">
    <property type="component" value="Unassembled WGS sequence"/>
</dbReference>
<evidence type="ECO:0000313" key="6">
    <source>
        <dbReference type="EMBL" id="TDG67950.1"/>
    </source>
</evidence>
<dbReference type="PANTHER" id="PTHR43179">
    <property type="entry name" value="RHAMNOSYLTRANSFERASE WBBL"/>
    <property type="match status" value="1"/>
</dbReference>
<reference evidence="6 7" key="1">
    <citation type="journal article" date="2019" name="Appl. Microbiol. Biotechnol.">
        <title>Uncovering carbohydrate metabolism through a genotype-phenotype association study of 56 lactic acid bacteria genomes.</title>
        <authorList>
            <person name="Buron-Moles G."/>
            <person name="Chailyan A."/>
            <person name="Dolejs I."/>
            <person name="Forster J."/>
            <person name="Miks M.H."/>
        </authorList>
    </citation>
    <scope>NUCLEOTIDE SEQUENCE [LARGE SCALE GENOMIC DNA]</scope>
    <source>
        <strain evidence="6 7">ATCC 700006</strain>
    </source>
</reference>
<dbReference type="PANTHER" id="PTHR43179:SF12">
    <property type="entry name" value="GALACTOFURANOSYLTRANSFERASE GLFT2"/>
    <property type="match status" value="1"/>
</dbReference>
<dbReference type="GO" id="GO:0016757">
    <property type="term" value="F:glycosyltransferase activity"/>
    <property type="evidence" value="ECO:0007669"/>
    <property type="project" value="UniProtKB-KW"/>
</dbReference>
<organism evidence="6 7">
    <name type="scientific">Leuconostoc fallax</name>
    <dbReference type="NCBI Taxonomy" id="1251"/>
    <lineage>
        <taxon>Bacteria</taxon>
        <taxon>Bacillati</taxon>
        <taxon>Bacillota</taxon>
        <taxon>Bacilli</taxon>
        <taxon>Lactobacillales</taxon>
        <taxon>Lactobacillaceae</taxon>
        <taxon>Leuconostoc</taxon>
    </lineage>
</organism>
<evidence type="ECO:0000256" key="3">
    <source>
        <dbReference type="ARBA" id="ARBA00022676"/>
    </source>
</evidence>
<dbReference type="STRING" id="907931.GCA_000165675_01120"/>
<proteinExistence type="inferred from homology"/>
<dbReference type="AlphaFoldDB" id="A0A4R5N8L0"/>
<keyword evidence="3" id="KW-0328">Glycosyltransferase</keyword>
<dbReference type="RefSeq" id="WP_010007969.1">
    <property type="nucleotide sequence ID" value="NZ_JAGYGP010000001.1"/>
</dbReference>
<dbReference type="EMBL" id="PUFI01000014">
    <property type="protein sequence ID" value="TDG67950.1"/>
    <property type="molecule type" value="Genomic_DNA"/>
</dbReference>
<evidence type="ECO:0000256" key="1">
    <source>
        <dbReference type="ARBA" id="ARBA00004776"/>
    </source>
</evidence>
<comment type="similarity">
    <text evidence="2">Belongs to the glycosyltransferase 2 family.</text>
</comment>
<dbReference type="Gene3D" id="3.90.550.10">
    <property type="entry name" value="Spore Coat Polysaccharide Biosynthesis Protein SpsA, Chain A"/>
    <property type="match status" value="1"/>
</dbReference>
<dbReference type="InterPro" id="IPR001173">
    <property type="entry name" value="Glyco_trans_2-like"/>
</dbReference>
<evidence type="ECO:0000256" key="2">
    <source>
        <dbReference type="ARBA" id="ARBA00006739"/>
    </source>
</evidence>
<sequence length="308" mass="35241">MSNLTVTAVIVTYNRLDLLKESIQKVLNQDTDALKHLIIVNGASTDGTFDYLNTLTDKRIIVEHLEQNLGGAGGFNWGMKTFYHKTQDDLVWVMDDDSMPTRSSLSRLLDMFNEKPEAGWGASKVNWLDGEWAKMNVPAPADGGKTAVFYGHDNLVEIKHATFVSTIFKRELIEKVGLPQKEYFIWGDDIEFTERSHRTMPGYFVRDSIVIHASKLNPNPGDIVGEVQEERLPRYMLEYRNRLLTSRRRHSMVKYIKTLGHGGLDFVKTLFLPRVQFRGKKLRIIIRGSLNGFKFNPAIEYVETKDKG</sequence>
<evidence type="ECO:0000259" key="5">
    <source>
        <dbReference type="Pfam" id="PF00535"/>
    </source>
</evidence>
<keyword evidence="4" id="KW-0808">Transferase</keyword>
<keyword evidence="7" id="KW-1185">Reference proteome</keyword>
<comment type="caution">
    <text evidence="6">The sequence shown here is derived from an EMBL/GenBank/DDBJ whole genome shotgun (WGS) entry which is preliminary data.</text>
</comment>
<evidence type="ECO:0000256" key="4">
    <source>
        <dbReference type="ARBA" id="ARBA00022679"/>
    </source>
</evidence>
<dbReference type="CDD" id="cd04185">
    <property type="entry name" value="GT_2_like_b"/>
    <property type="match status" value="1"/>
</dbReference>
<name>A0A4R5N8L0_9LACO</name>